<organism evidence="1 2">
    <name type="scientific">Mycena venus</name>
    <dbReference type="NCBI Taxonomy" id="2733690"/>
    <lineage>
        <taxon>Eukaryota</taxon>
        <taxon>Fungi</taxon>
        <taxon>Dikarya</taxon>
        <taxon>Basidiomycota</taxon>
        <taxon>Agaricomycotina</taxon>
        <taxon>Agaricomycetes</taxon>
        <taxon>Agaricomycetidae</taxon>
        <taxon>Agaricales</taxon>
        <taxon>Marasmiineae</taxon>
        <taxon>Mycenaceae</taxon>
        <taxon>Mycena</taxon>
    </lineage>
</organism>
<dbReference type="Proteomes" id="UP000620124">
    <property type="component" value="Unassembled WGS sequence"/>
</dbReference>
<evidence type="ECO:0000313" key="2">
    <source>
        <dbReference type="Proteomes" id="UP000620124"/>
    </source>
</evidence>
<dbReference type="InterPro" id="IPR032675">
    <property type="entry name" value="LRR_dom_sf"/>
</dbReference>
<evidence type="ECO:0000313" key="1">
    <source>
        <dbReference type="EMBL" id="KAF7353657.1"/>
    </source>
</evidence>
<dbReference type="AlphaFoldDB" id="A0A8H6Y6P6"/>
<sequence length="466" mass="52915">MDNNLAFPLTRLPFDVTEQILGRVECRGDLVSFAAASTACKELVIPRHTEYRVLRVGDRPEIWAHLHGRPDLARNIRHVTIRGAPPLKIYSKPERYPVSLVDTTVLRSDSPETVISNICQALRSMDSLRSFTWIAAWSPLGPYIDFPHYYNDVFQALKDSKSLVRFKIVDKMAPAAIFKPLEDEEYPLWHIGDLQSLSVRQLGWWPQGLNSLLLRSPNLQSLDIRLPNEGSHVLTSCHLPQLRRLNLNSTGSCGEKEIVDFLQTHPTIEDLRWYPHNDTLRLSHGSLPNLKSLITSPGIACSVLSDPTLPNRAIECISQLSLDEPTLAILDAIDTSQLRDIRVWRYAGLASIDHLAELFPHLTHLEIPKFGIPTRDDTENNNYTIDDYIHTLSKFRCLEYLIDSAIWPVLLLDEANINSLAIKCSSLKRLGFFDTQKSEYVDIVLSRNQGKVSWSQEAAEKEWQGI</sequence>
<name>A0A8H6Y6P6_9AGAR</name>
<proteinExistence type="predicted"/>
<dbReference type="Gene3D" id="3.80.10.10">
    <property type="entry name" value="Ribonuclease Inhibitor"/>
    <property type="match status" value="1"/>
</dbReference>
<protein>
    <submittedName>
        <fullName evidence="1">F-box domain-containing protein</fullName>
    </submittedName>
</protein>
<accession>A0A8H6Y6P6</accession>
<comment type="caution">
    <text evidence="1">The sequence shown here is derived from an EMBL/GenBank/DDBJ whole genome shotgun (WGS) entry which is preliminary data.</text>
</comment>
<dbReference type="OrthoDB" id="3270296at2759"/>
<reference evidence="1" key="1">
    <citation type="submission" date="2020-05" db="EMBL/GenBank/DDBJ databases">
        <title>Mycena genomes resolve the evolution of fungal bioluminescence.</title>
        <authorList>
            <person name="Tsai I.J."/>
        </authorList>
    </citation>
    <scope>NUCLEOTIDE SEQUENCE</scope>
    <source>
        <strain evidence="1">CCC161011</strain>
    </source>
</reference>
<keyword evidence="2" id="KW-1185">Reference proteome</keyword>
<dbReference type="EMBL" id="JACAZI010000008">
    <property type="protein sequence ID" value="KAF7353657.1"/>
    <property type="molecule type" value="Genomic_DNA"/>
</dbReference>
<gene>
    <name evidence="1" type="ORF">MVEN_01050500</name>
</gene>